<sequence>MDFNNIPPIYAVKWRDETISFVVLWNGSLVRKDDDIWECINCKSKVASEIQRDRDTTAPFNVHQLVDVGHNNVAAFPNQDEEENYEQLHCMNNGSNYMTQDDHLGVDLGDVGHDDILDYGLDDNDNSIHGPGRCS</sequence>
<evidence type="ECO:0000313" key="2">
    <source>
        <dbReference type="Proteomes" id="UP000796880"/>
    </source>
</evidence>
<evidence type="ECO:0000313" key="1">
    <source>
        <dbReference type="EMBL" id="KAF3448882.1"/>
    </source>
</evidence>
<keyword evidence="2" id="KW-1185">Reference proteome</keyword>
<dbReference type="EMBL" id="VOIH02000004">
    <property type="protein sequence ID" value="KAF3448882.1"/>
    <property type="molecule type" value="Genomic_DNA"/>
</dbReference>
<name>A0A8K0MK44_9ROSA</name>
<gene>
    <name evidence="1" type="ORF">FNV43_RR09598</name>
</gene>
<reference evidence="1" key="1">
    <citation type="submission" date="2020-03" db="EMBL/GenBank/DDBJ databases">
        <title>A high-quality chromosome-level genome assembly of a woody plant with both climbing and erect habits, Rhamnella rubrinervis.</title>
        <authorList>
            <person name="Lu Z."/>
            <person name="Yang Y."/>
            <person name="Zhu X."/>
            <person name="Sun Y."/>
        </authorList>
    </citation>
    <scope>NUCLEOTIDE SEQUENCE</scope>
    <source>
        <strain evidence="1">BYM</strain>
        <tissue evidence="1">Leaf</tissue>
    </source>
</reference>
<comment type="caution">
    <text evidence="1">The sequence shown here is derived from an EMBL/GenBank/DDBJ whole genome shotgun (WGS) entry which is preliminary data.</text>
</comment>
<organism evidence="1 2">
    <name type="scientific">Rhamnella rubrinervis</name>
    <dbReference type="NCBI Taxonomy" id="2594499"/>
    <lineage>
        <taxon>Eukaryota</taxon>
        <taxon>Viridiplantae</taxon>
        <taxon>Streptophyta</taxon>
        <taxon>Embryophyta</taxon>
        <taxon>Tracheophyta</taxon>
        <taxon>Spermatophyta</taxon>
        <taxon>Magnoliopsida</taxon>
        <taxon>eudicotyledons</taxon>
        <taxon>Gunneridae</taxon>
        <taxon>Pentapetalae</taxon>
        <taxon>rosids</taxon>
        <taxon>fabids</taxon>
        <taxon>Rosales</taxon>
        <taxon>Rhamnaceae</taxon>
        <taxon>rhamnoid group</taxon>
        <taxon>Rhamneae</taxon>
        <taxon>Rhamnella</taxon>
    </lineage>
</organism>
<protein>
    <submittedName>
        <fullName evidence="1">Uncharacterized protein</fullName>
    </submittedName>
</protein>
<dbReference type="AlphaFoldDB" id="A0A8K0MK44"/>
<accession>A0A8K0MK44</accession>
<dbReference type="Proteomes" id="UP000796880">
    <property type="component" value="Unassembled WGS sequence"/>
</dbReference>
<proteinExistence type="predicted"/>